<protein>
    <recommendedName>
        <fullName evidence="4">RNase H type-1 domain-containing protein</fullName>
    </recommendedName>
</protein>
<feature type="transmembrane region" description="Helical" evidence="1">
    <location>
        <begin position="249"/>
        <end position="268"/>
    </location>
</feature>
<name>A0A803Q9T5_CANSA</name>
<dbReference type="Gramene" id="evm.model.08.1791">
    <property type="protein sequence ID" value="cds.evm.model.08.1791"/>
    <property type="gene ID" value="evm.TU.08.1791"/>
</dbReference>
<keyword evidence="1" id="KW-0472">Membrane</keyword>
<keyword evidence="3" id="KW-1185">Reference proteome</keyword>
<reference evidence="2" key="2">
    <citation type="submission" date="2021-03" db="UniProtKB">
        <authorList>
            <consortium name="EnsemblPlants"/>
        </authorList>
    </citation>
    <scope>IDENTIFICATION</scope>
</reference>
<proteinExistence type="predicted"/>
<feature type="transmembrane region" description="Helical" evidence="1">
    <location>
        <begin position="222"/>
        <end position="243"/>
    </location>
</feature>
<accession>A0A803Q9T5</accession>
<reference evidence="2" key="1">
    <citation type="submission" date="2018-11" db="EMBL/GenBank/DDBJ databases">
        <authorList>
            <person name="Grassa J C."/>
        </authorList>
    </citation>
    <scope>NUCLEOTIDE SEQUENCE [LARGE SCALE GENOMIC DNA]</scope>
</reference>
<keyword evidence="1" id="KW-0812">Transmembrane</keyword>
<dbReference type="EnsemblPlants" id="evm.model.08.1791">
    <property type="protein sequence ID" value="cds.evm.model.08.1791"/>
    <property type="gene ID" value="evm.TU.08.1791"/>
</dbReference>
<sequence length="342" mass="37987">MDGWRVKLLSQAARTVLIKNVISTIPIYTMFASLLLMKITNALDALVNGFGGQGVWMKADFYLCLIGILFASLKAVKYCHELSFWRCPLPRHASPVTRGIWKTHEFISENNGWMIGRYSSVEAWFCNWICVDESILGPPYLNPGIASGLEVGDLLDNDGTTWNNSQSLSLFCPNAAKTIMSCNIAEIHGNNTLVWMSNSNGLFLLKAAYHDMHKETFKRMKFVQLFGNQLVIVFFMAPLRVIMLPISSVIALLLNLFGSRAIGVFVSMRSLCTLEQREGIGAIGVVLRDGFGGIQALFAAKISYLFVIHGELMAAFKGLEEVDLFSDCQCLVSTFKSSSNHQ</sequence>
<evidence type="ECO:0000313" key="3">
    <source>
        <dbReference type="Proteomes" id="UP000596661"/>
    </source>
</evidence>
<evidence type="ECO:0008006" key="4">
    <source>
        <dbReference type="Google" id="ProtNLM"/>
    </source>
</evidence>
<dbReference type="EMBL" id="UZAU01000716">
    <property type="status" value="NOT_ANNOTATED_CDS"/>
    <property type="molecule type" value="Genomic_DNA"/>
</dbReference>
<feature type="transmembrane region" description="Helical" evidence="1">
    <location>
        <begin position="21"/>
        <end position="39"/>
    </location>
</feature>
<dbReference type="AlphaFoldDB" id="A0A803Q9T5"/>
<evidence type="ECO:0000256" key="1">
    <source>
        <dbReference type="SAM" id="Phobius"/>
    </source>
</evidence>
<organism evidence="2 3">
    <name type="scientific">Cannabis sativa</name>
    <name type="common">Hemp</name>
    <name type="synonym">Marijuana</name>
    <dbReference type="NCBI Taxonomy" id="3483"/>
    <lineage>
        <taxon>Eukaryota</taxon>
        <taxon>Viridiplantae</taxon>
        <taxon>Streptophyta</taxon>
        <taxon>Embryophyta</taxon>
        <taxon>Tracheophyta</taxon>
        <taxon>Spermatophyta</taxon>
        <taxon>Magnoliopsida</taxon>
        <taxon>eudicotyledons</taxon>
        <taxon>Gunneridae</taxon>
        <taxon>Pentapetalae</taxon>
        <taxon>rosids</taxon>
        <taxon>fabids</taxon>
        <taxon>Rosales</taxon>
        <taxon>Cannabaceae</taxon>
        <taxon>Cannabis</taxon>
    </lineage>
</organism>
<dbReference type="Proteomes" id="UP000596661">
    <property type="component" value="Chromosome 8"/>
</dbReference>
<feature type="transmembrane region" description="Helical" evidence="1">
    <location>
        <begin position="59"/>
        <end position="76"/>
    </location>
</feature>
<keyword evidence="1" id="KW-1133">Transmembrane helix</keyword>
<evidence type="ECO:0000313" key="2">
    <source>
        <dbReference type="EnsemblPlants" id="cds.evm.model.08.1791"/>
    </source>
</evidence>